<evidence type="ECO:0000256" key="1">
    <source>
        <dbReference type="SAM" id="MobiDB-lite"/>
    </source>
</evidence>
<sequence length="128" mass="13610">MGHGVGPLQEPDMSETTDLTEYECVEPVSHNQKKYLPGAPISLSGKDAAPLLEIKAIKAPDVKTEPVAPVLSELEQLLAVIPDVIEDKANLTGSGLPLVEALTDAVGFDVSADMRNEAWTAFQAKDAE</sequence>
<dbReference type="Proteomes" id="UP000184520">
    <property type="component" value="Unassembled WGS sequence"/>
</dbReference>
<evidence type="ECO:0000313" key="2">
    <source>
        <dbReference type="EMBL" id="SHH39928.1"/>
    </source>
</evidence>
<dbReference type="AlphaFoldDB" id="A0A1M5SNR4"/>
<proteinExistence type="predicted"/>
<protein>
    <recommendedName>
        <fullName evidence="4">Mu-like prophage FluMu N-terminal domain-containing protein</fullName>
    </recommendedName>
</protein>
<feature type="region of interest" description="Disordered" evidence="1">
    <location>
        <begin position="1"/>
        <end position="20"/>
    </location>
</feature>
<keyword evidence="3" id="KW-1185">Reference proteome</keyword>
<dbReference type="STRING" id="634436.SAMN05216361_0040"/>
<name>A0A1M5SNR4_9ALTE</name>
<accession>A0A1M5SNR4</accession>
<gene>
    <name evidence="2" type="ORF">SAMN05216361_0040</name>
</gene>
<evidence type="ECO:0000313" key="3">
    <source>
        <dbReference type="Proteomes" id="UP000184520"/>
    </source>
</evidence>
<dbReference type="EMBL" id="FQWD01000010">
    <property type="protein sequence ID" value="SHH39928.1"/>
    <property type="molecule type" value="Genomic_DNA"/>
</dbReference>
<reference evidence="3" key="1">
    <citation type="submission" date="2016-11" db="EMBL/GenBank/DDBJ databases">
        <authorList>
            <person name="Varghese N."/>
            <person name="Submissions S."/>
        </authorList>
    </citation>
    <scope>NUCLEOTIDE SEQUENCE [LARGE SCALE GENOMIC DNA]</scope>
    <source>
        <strain evidence="3">CGMCC 1.8995</strain>
    </source>
</reference>
<evidence type="ECO:0008006" key="4">
    <source>
        <dbReference type="Google" id="ProtNLM"/>
    </source>
</evidence>
<organism evidence="2 3">
    <name type="scientific">Marisediminitalea aggregata</name>
    <dbReference type="NCBI Taxonomy" id="634436"/>
    <lineage>
        <taxon>Bacteria</taxon>
        <taxon>Pseudomonadati</taxon>
        <taxon>Pseudomonadota</taxon>
        <taxon>Gammaproteobacteria</taxon>
        <taxon>Alteromonadales</taxon>
        <taxon>Alteromonadaceae</taxon>
        <taxon>Marisediminitalea</taxon>
    </lineage>
</organism>